<organism evidence="8 9">
    <name type="scientific">Stemphylium lycopersici</name>
    <name type="common">Tomato gray leaf spot disease fungus</name>
    <name type="synonym">Thyrospora lycopersici</name>
    <dbReference type="NCBI Taxonomy" id="183478"/>
    <lineage>
        <taxon>Eukaryota</taxon>
        <taxon>Fungi</taxon>
        <taxon>Dikarya</taxon>
        <taxon>Ascomycota</taxon>
        <taxon>Pezizomycotina</taxon>
        <taxon>Dothideomycetes</taxon>
        <taxon>Pleosporomycetidae</taxon>
        <taxon>Pleosporales</taxon>
        <taxon>Pleosporineae</taxon>
        <taxon>Pleosporaceae</taxon>
        <taxon>Stemphylium</taxon>
    </lineage>
</organism>
<proteinExistence type="inferred from homology"/>
<dbReference type="EMBL" id="QGDH01000011">
    <property type="protein sequence ID" value="RAR15523.1"/>
    <property type="molecule type" value="Genomic_DNA"/>
</dbReference>
<dbReference type="PRINTS" id="PR00463">
    <property type="entry name" value="EP450I"/>
</dbReference>
<dbReference type="SUPFAM" id="SSF48264">
    <property type="entry name" value="Cytochrome P450"/>
    <property type="match status" value="1"/>
</dbReference>
<dbReference type="InterPro" id="IPR050121">
    <property type="entry name" value="Cytochrome_P450_monoxygenase"/>
</dbReference>
<comment type="similarity">
    <text evidence="2 7">Belongs to the cytochrome P450 family.</text>
</comment>
<evidence type="ECO:0000256" key="6">
    <source>
        <dbReference type="PIRSR" id="PIRSR602401-1"/>
    </source>
</evidence>
<sequence length="281" mass="31102">MFGAGMDIQSIGTERDPIMAQRKRALFSTALSAKGLAQQEPVMQKNVDLFVEKLGVLGSADDGVDMAKWFIYLGFDILGEMAFGESFGCVQRVPFPKLTCDSRLQKQGEQRDFLDNVASRVRQGLISQDEMVSHSWNLAMAGGETSGSAMASIVYFVLKSPEVHHKLKEEVRTAFVSYTEIDVTSTAKLAYLIAVLKEGMRIFPTAPQGTPRASPGMIVEGHHIPPGAEVYVSPWAVTHDPRFWREPYAFRPERWLDPTCTDDRSASQPFSLGPRVCPGKL</sequence>
<comment type="caution">
    <text evidence="8">The sequence shown here is derived from an EMBL/GenBank/DDBJ whole genome shotgun (WGS) entry which is preliminary data.</text>
</comment>
<dbReference type="GO" id="GO:0005506">
    <property type="term" value="F:iron ion binding"/>
    <property type="evidence" value="ECO:0007669"/>
    <property type="project" value="InterPro"/>
</dbReference>
<dbReference type="Proteomes" id="UP000249619">
    <property type="component" value="Unassembled WGS sequence"/>
</dbReference>
<evidence type="ECO:0000313" key="8">
    <source>
        <dbReference type="EMBL" id="RAR15523.1"/>
    </source>
</evidence>
<accession>A0A364NEH0</accession>
<dbReference type="GO" id="GO:0020037">
    <property type="term" value="F:heme binding"/>
    <property type="evidence" value="ECO:0007669"/>
    <property type="project" value="InterPro"/>
</dbReference>
<feature type="binding site" description="axial binding residue" evidence="6">
    <location>
        <position position="277"/>
    </location>
    <ligand>
        <name>heme</name>
        <dbReference type="ChEBI" id="CHEBI:30413"/>
    </ligand>
    <ligandPart>
        <name>Fe</name>
        <dbReference type="ChEBI" id="CHEBI:18248"/>
    </ligandPart>
</feature>
<evidence type="ECO:0000256" key="3">
    <source>
        <dbReference type="ARBA" id="ARBA00022617"/>
    </source>
</evidence>
<dbReference type="STRING" id="183478.A0A364NEH0"/>
<dbReference type="InterPro" id="IPR002401">
    <property type="entry name" value="Cyt_P450_E_grp-I"/>
</dbReference>
<name>A0A364NEH0_STELY</name>
<dbReference type="PRINTS" id="PR00385">
    <property type="entry name" value="P450"/>
</dbReference>
<evidence type="ECO:0000256" key="5">
    <source>
        <dbReference type="ARBA" id="ARBA00023004"/>
    </source>
</evidence>
<keyword evidence="7" id="KW-0503">Monooxygenase</keyword>
<dbReference type="PROSITE" id="PS00086">
    <property type="entry name" value="CYTOCHROME_P450"/>
    <property type="match status" value="1"/>
</dbReference>
<keyword evidence="5 6" id="KW-0408">Iron</keyword>
<dbReference type="InterPro" id="IPR036396">
    <property type="entry name" value="Cyt_P450_sf"/>
</dbReference>
<dbReference type="GO" id="GO:0016705">
    <property type="term" value="F:oxidoreductase activity, acting on paired donors, with incorporation or reduction of molecular oxygen"/>
    <property type="evidence" value="ECO:0007669"/>
    <property type="project" value="InterPro"/>
</dbReference>
<evidence type="ECO:0000256" key="1">
    <source>
        <dbReference type="ARBA" id="ARBA00001971"/>
    </source>
</evidence>
<evidence type="ECO:0000313" key="9">
    <source>
        <dbReference type="Proteomes" id="UP000249619"/>
    </source>
</evidence>
<dbReference type="AlphaFoldDB" id="A0A364NEH0"/>
<keyword evidence="4 6" id="KW-0479">Metal-binding</keyword>
<gene>
    <name evidence="8" type="ORF">DDE83_001164</name>
</gene>
<evidence type="ECO:0000256" key="7">
    <source>
        <dbReference type="RuleBase" id="RU000461"/>
    </source>
</evidence>
<dbReference type="PANTHER" id="PTHR24305">
    <property type="entry name" value="CYTOCHROME P450"/>
    <property type="match status" value="1"/>
</dbReference>
<evidence type="ECO:0000256" key="2">
    <source>
        <dbReference type="ARBA" id="ARBA00010617"/>
    </source>
</evidence>
<evidence type="ECO:0000256" key="4">
    <source>
        <dbReference type="ARBA" id="ARBA00022723"/>
    </source>
</evidence>
<comment type="cofactor">
    <cofactor evidence="1 6">
        <name>heme</name>
        <dbReference type="ChEBI" id="CHEBI:30413"/>
    </cofactor>
</comment>
<keyword evidence="3 6" id="KW-0349">Heme</keyword>
<dbReference type="InterPro" id="IPR017972">
    <property type="entry name" value="Cyt_P450_CS"/>
</dbReference>
<dbReference type="InterPro" id="IPR001128">
    <property type="entry name" value="Cyt_P450"/>
</dbReference>
<dbReference type="Gene3D" id="1.10.630.10">
    <property type="entry name" value="Cytochrome P450"/>
    <property type="match status" value="2"/>
</dbReference>
<dbReference type="GO" id="GO:0004497">
    <property type="term" value="F:monooxygenase activity"/>
    <property type="evidence" value="ECO:0007669"/>
    <property type="project" value="UniProtKB-KW"/>
</dbReference>
<protein>
    <submittedName>
        <fullName evidence="8">Cytochrome P450</fullName>
    </submittedName>
</protein>
<reference evidence="9" key="1">
    <citation type="submission" date="2018-05" db="EMBL/GenBank/DDBJ databases">
        <title>Draft genome sequence of Stemphylium lycopersici strain CIDEFI 213.</title>
        <authorList>
            <person name="Medina R."/>
            <person name="Franco M.E.E."/>
            <person name="Lucentini C.G."/>
            <person name="Saparrat M.C.N."/>
            <person name="Balatti P.A."/>
        </authorList>
    </citation>
    <scope>NUCLEOTIDE SEQUENCE [LARGE SCALE GENOMIC DNA]</scope>
    <source>
        <strain evidence="9">CIDEFI 213</strain>
    </source>
</reference>
<keyword evidence="9" id="KW-1185">Reference proteome</keyword>
<keyword evidence="7" id="KW-0560">Oxidoreductase</keyword>
<dbReference type="Pfam" id="PF00067">
    <property type="entry name" value="p450"/>
    <property type="match status" value="2"/>
</dbReference>
<dbReference type="PANTHER" id="PTHR24305:SF210">
    <property type="entry name" value="CYTOCHROME P450 MONOOXYGENASE ASQL-RELATED"/>
    <property type="match status" value="1"/>
</dbReference>